<feature type="region of interest" description="Disordered" evidence="3">
    <location>
        <begin position="1"/>
        <end position="22"/>
    </location>
</feature>
<dbReference type="PANTHER" id="PTHR14430">
    <property type="entry name" value="RABIN3-RELATED"/>
    <property type="match status" value="1"/>
</dbReference>
<dbReference type="GO" id="GO:0070319">
    <property type="term" value="C:Golgi to plasma membrane transport vesicle"/>
    <property type="evidence" value="ECO:0007669"/>
    <property type="project" value="TreeGrafter"/>
</dbReference>
<evidence type="ECO:0000256" key="3">
    <source>
        <dbReference type="SAM" id="MobiDB-lite"/>
    </source>
</evidence>
<evidence type="ECO:0000313" key="5">
    <source>
        <dbReference type="EMBL" id="CDH49034.1"/>
    </source>
</evidence>
<dbReference type="Proteomes" id="UP000027586">
    <property type="component" value="Unassembled WGS sequence"/>
</dbReference>
<dbReference type="GO" id="GO:0005085">
    <property type="term" value="F:guanyl-nucleotide exchange factor activity"/>
    <property type="evidence" value="ECO:0007669"/>
    <property type="project" value="InterPro"/>
</dbReference>
<comment type="caution">
    <text evidence="5">The sequence shown here is derived from an EMBL/GenBank/DDBJ whole genome shotgun (WGS) entry which is preliminary data.</text>
</comment>
<keyword evidence="1 2" id="KW-0175">Coiled coil</keyword>
<dbReference type="Pfam" id="PF25555">
    <property type="entry name" value="RAB3A-like_C"/>
    <property type="match status" value="1"/>
</dbReference>
<dbReference type="CDD" id="cd21044">
    <property type="entry name" value="Rab11BD_RAB3IP_like"/>
    <property type="match status" value="1"/>
</dbReference>
<feature type="compositionally biased region" description="Polar residues" evidence="3">
    <location>
        <begin position="436"/>
        <end position="447"/>
    </location>
</feature>
<feature type="coiled-coil region" evidence="2">
    <location>
        <begin position="35"/>
        <end position="154"/>
    </location>
</feature>
<proteinExistence type="predicted"/>
<evidence type="ECO:0000256" key="2">
    <source>
        <dbReference type="SAM" id="Coils"/>
    </source>
</evidence>
<dbReference type="InterPro" id="IPR040351">
    <property type="entry name" value="RAB3IL/RAB3IP/Sec2"/>
</dbReference>
<feature type="region of interest" description="Disordered" evidence="3">
    <location>
        <begin position="431"/>
        <end position="455"/>
    </location>
</feature>
<name>A0A068RGF3_9FUNG</name>
<accession>A0A068RGF3</accession>
<dbReference type="EMBL" id="CBTN010000002">
    <property type="protein sequence ID" value="CDH49034.1"/>
    <property type="molecule type" value="Genomic_DNA"/>
</dbReference>
<feature type="domain" description="GDP/GTP exchange factor Sec2 N-terminal" evidence="4">
    <location>
        <begin position="35"/>
        <end position="150"/>
    </location>
</feature>
<evidence type="ECO:0000259" key="4">
    <source>
        <dbReference type="Pfam" id="PF06428"/>
    </source>
</evidence>
<protein>
    <recommendedName>
        <fullName evidence="4">GDP/GTP exchange factor Sec2 N-terminal domain-containing protein</fullName>
    </recommendedName>
</protein>
<feature type="region of interest" description="Disordered" evidence="3">
    <location>
        <begin position="185"/>
        <end position="215"/>
    </location>
</feature>
<dbReference type="Pfam" id="PF06428">
    <property type="entry name" value="Sec2p"/>
    <property type="match status" value="1"/>
</dbReference>
<dbReference type="GO" id="GO:0051286">
    <property type="term" value="C:cell tip"/>
    <property type="evidence" value="ECO:0007669"/>
    <property type="project" value="TreeGrafter"/>
</dbReference>
<evidence type="ECO:0000256" key="1">
    <source>
        <dbReference type="ARBA" id="ARBA00023054"/>
    </source>
</evidence>
<dbReference type="VEuPathDB" id="FungiDB:LCOR_00795.1"/>
<reference evidence="5" key="1">
    <citation type="submission" date="2013-08" db="EMBL/GenBank/DDBJ databases">
        <title>Gene expansion shapes genome architecture in the human pathogen Lichtheimia corymbifera: an evolutionary genomics analysis in the ancient terrestrial Mucorales (Mucoromycotina).</title>
        <authorList>
            <person name="Schwartze V.U."/>
            <person name="Winter S."/>
            <person name="Shelest E."/>
            <person name="Marcet-Houben M."/>
            <person name="Horn F."/>
            <person name="Wehner S."/>
            <person name="Hoffmann K."/>
            <person name="Riege K."/>
            <person name="Sammeth M."/>
            <person name="Nowrousian M."/>
            <person name="Valiante V."/>
            <person name="Linde J."/>
            <person name="Jacobsen I.D."/>
            <person name="Marz M."/>
            <person name="Brakhage A.A."/>
            <person name="Gabaldon T."/>
            <person name="Bocker S."/>
            <person name="Voigt K."/>
        </authorList>
    </citation>
    <scope>NUCLEOTIDE SEQUENCE [LARGE SCALE GENOMIC DNA]</scope>
    <source>
        <strain evidence="5">FSU 9682</strain>
    </source>
</reference>
<dbReference type="SUPFAM" id="SSF144284">
    <property type="entry name" value="Sec2 N-terminal region"/>
    <property type="match status" value="1"/>
</dbReference>
<dbReference type="GO" id="GO:0006887">
    <property type="term" value="P:exocytosis"/>
    <property type="evidence" value="ECO:0007669"/>
    <property type="project" value="TreeGrafter"/>
</dbReference>
<dbReference type="OrthoDB" id="5560525at2759"/>
<dbReference type="InterPro" id="IPR009449">
    <property type="entry name" value="Sec2_N"/>
</dbReference>
<evidence type="ECO:0000313" key="6">
    <source>
        <dbReference type="Proteomes" id="UP000027586"/>
    </source>
</evidence>
<organism evidence="5 6">
    <name type="scientific">Lichtheimia corymbifera JMRC:FSU:9682</name>
    <dbReference type="NCBI Taxonomy" id="1263082"/>
    <lineage>
        <taxon>Eukaryota</taxon>
        <taxon>Fungi</taxon>
        <taxon>Fungi incertae sedis</taxon>
        <taxon>Mucoromycota</taxon>
        <taxon>Mucoromycotina</taxon>
        <taxon>Mucoromycetes</taxon>
        <taxon>Mucorales</taxon>
        <taxon>Lichtheimiaceae</taxon>
        <taxon>Lichtheimia</taxon>
    </lineage>
</organism>
<dbReference type="AlphaFoldDB" id="A0A068RGF3"/>
<dbReference type="PANTHER" id="PTHR14430:SF0">
    <property type="entry name" value="SEC2P DOMAIN-CONTAINING PROTEIN"/>
    <property type="match status" value="1"/>
</dbReference>
<sequence length="455" mass="52223">MTTTNDNDNNTTTTTTTTTTTSCPCADLIDSDGNCKQCQRSLANSTAEIERLKRELEEKDAAMERMQQDMHTLNQKYVAEINRVAEVQHEKDMVEHELEELSCRLFEQANGMVAAEKREKWLLEQQLQQAEEHLRAEKSQLQELRERMMKDEQHEDAQVIVRARKDLQQLHIKRASATNLYRRKTTTNTVAQKKQQQQQSRITSMPPPPPSAPVTQKTMTIDEIQLEAFQEFVQSSRSKKLNQFAYMKHCLAEDVEPCLRFGPHSRLSVKKLNEYLSRQPCFIEQHQQDSVPTGTTYSSAAARPLWERFSSNHHHHHQQQPVCVACGRSSEHSPLNYRFRVDEMDEWAPIDQYCRDRLVAVCEFYVFIRNIQHGLYSDRAIDDLYAENICLRLQMFYSRMGALPVILDGIGVDPDAVGKASQPLDTIPDDAYVSDGSISTGPQTPVQPQHEEIAS</sequence>
<dbReference type="Gene3D" id="6.10.140.910">
    <property type="match status" value="1"/>
</dbReference>
<dbReference type="STRING" id="1263082.A0A068RGF3"/>
<keyword evidence="6" id="KW-1185">Reference proteome</keyword>
<feature type="compositionally biased region" description="Low complexity" evidence="3">
    <location>
        <begin position="1"/>
        <end position="21"/>
    </location>
</feature>
<gene>
    <name evidence="5" type="ORF">LCOR_00795.1</name>
</gene>